<dbReference type="Proteomes" id="UP000472676">
    <property type="component" value="Unassembled WGS sequence"/>
</dbReference>
<evidence type="ECO:0000313" key="4">
    <source>
        <dbReference type="EMBL" id="NGY04427.1"/>
    </source>
</evidence>
<dbReference type="InterPro" id="IPR009003">
    <property type="entry name" value="Peptidase_S1_PA"/>
</dbReference>
<feature type="signal peptide" evidence="2">
    <location>
        <begin position="1"/>
        <end position="22"/>
    </location>
</feature>
<sequence>MRAMRATLAALLLIALPFAAQAYKPDLDSLSNVARLHLDADAVASAIAAVRAQPRQFAVGRDLGAHVADGSWDEPQAGVARWRLRLGSDGAESLSFRIDALSLPADAALYVYGADGKDLQGPFTSASNGTLWTPLVRADDAIIEARMPYAEKSRFSLTLGRAFHGYRAFRARSAIVAKGALGDSGACEIDVACPAGNSWQKQIRAAVLLQIAGMYLCSGTLVNNSAQDDRPLILTANHCDVDSGNVSETNVYFNVQKSSCGGNADGPINQVIAGKTVLAKTSGTAVTDYTLFELANLPPSAYDVYYAGWDASTGTPQSGAAIHHPGGDDKKISVYTQSAQSVDNVCIGSDPACRGAFRVDAWAVQWAQGTTEAGSSGSALFDQNGRIVGTLSGGDGDCAGTANNGGTDYFARLDRAWTATSSTGTTLKAALTPDGENKMTLDGKNRSDSGGGSFGWLSLLMLAFGAVCRRGRAQRRMVLRTVAVLGLAFPFVSSAYSPELASLPTVAQVRLNPVTVKNALESAKGQPLQFAVGMAIEAGVADGTWDEPEAGLARWRLRINSSGAHALNFRFDDLQLPEHAQLYLYTNNGADVQGPYTAARNGRFVTPLVRSEDAVIEVRMPYEEKADFSFASASAFHAFRDLDSKSFSNTSGTSGACEFDVACPIGDGYSDQIRSTVLITIVKGLSEYLCSGSLVNNTSEDGTPLVLTANHCGVDSSTIDQTTAYFNVQRSACGSGTVGTVTQNIAGLSVRAGTSGKTVTDYTLFELASKPPSSFDAYYDGWDSRGNSPTSGAVIHHPSGDDKKISTYTQTAQKTDNVRITGGGLLGLSGFSVNAWGVSWANGTTEEGSSGSGLLDRNRHIVGTLSGGNGGCSGTSNNGATDYFARLDQAWTASSVTGVTLKAVLDPGNTGNTVLDGRDASGLGSGSSGGSNSGDGSGSSGGGGGSFGWLGLLPLTLAALRRQRRIRD</sequence>
<keyword evidence="5" id="KW-1185">Reference proteome</keyword>
<evidence type="ECO:0000259" key="3">
    <source>
        <dbReference type="PROSITE" id="PS50240"/>
    </source>
</evidence>
<name>A0A6M2BQU6_9GAMM</name>
<proteinExistence type="predicted"/>
<dbReference type="Gene3D" id="2.40.10.10">
    <property type="entry name" value="Trypsin-like serine proteases"/>
    <property type="match status" value="4"/>
</dbReference>
<dbReference type="NCBIfam" id="TIGR03501">
    <property type="entry name" value="GlyGly_CTERM"/>
    <property type="match status" value="1"/>
</dbReference>
<feature type="domain" description="Peptidase S1" evidence="3">
    <location>
        <begin position="180"/>
        <end position="462"/>
    </location>
</feature>
<dbReference type="InterPro" id="IPR043504">
    <property type="entry name" value="Peptidase_S1_PA_chymotrypsin"/>
</dbReference>
<dbReference type="InterPro" id="IPR001254">
    <property type="entry name" value="Trypsin_dom"/>
</dbReference>
<feature type="region of interest" description="Disordered" evidence="1">
    <location>
        <begin position="907"/>
        <end position="942"/>
    </location>
</feature>
<reference evidence="4 5" key="1">
    <citation type="journal article" date="2014" name="Int. J. Syst. Evol. Microbiol.">
        <title>Solimonas terrae sp. nov., isolated from soil.</title>
        <authorList>
            <person name="Kim S.J."/>
            <person name="Moon J.Y."/>
            <person name="Weon H.Y."/>
            <person name="Ahn J.H."/>
            <person name="Chen W.M."/>
            <person name="Kwon S.W."/>
        </authorList>
    </citation>
    <scope>NUCLEOTIDE SEQUENCE [LARGE SCALE GENOMIC DNA]</scope>
    <source>
        <strain evidence="4 5">KIS83-12</strain>
    </source>
</reference>
<dbReference type="PROSITE" id="PS50240">
    <property type="entry name" value="TRYPSIN_DOM"/>
    <property type="match status" value="1"/>
</dbReference>
<keyword evidence="4" id="KW-0645">Protease</keyword>
<keyword evidence="4" id="KW-0378">Hydrolase</keyword>
<dbReference type="GO" id="GO:0004252">
    <property type="term" value="F:serine-type endopeptidase activity"/>
    <property type="evidence" value="ECO:0007669"/>
    <property type="project" value="InterPro"/>
</dbReference>
<dbReference type="AlphaFoldDB" id="A0A6M2BQU6"/>
<feature type="chain" id="PRO_5026834250" evidence="2">
    <location>
        <begin position="23"/>
        <end position="968"/>
    </location>
</feature>
<comment type="caution">
    <text evidence="4">The sequence shown here is derived from an EMBL/GenBank/DDBJ whole genome shotgun (WGS) entry which is preliminary data.</text>
</comment>
<dbReference type="SUPFAM" id="SSF50494">
    <property type="entry name" value="Trypsin-like serine proteases"/>
    <property type="match status" value="2"/>
</dbReference>
<accession>A0A6M2BQU6</accession>
<evidence type="ECO:0000313" key="5">
    <source>
        <dbReference type="Proteomes" id="UP000472676"/>
    </source>
</evidence>
<dbReference type="PANTHER" id="PTHR36234:SF5">
    <property type="entry name" value="LYSYL ENDOPEPTIDASE"/>
    <property type="match status" value="1"/>
</dbReference>
<dbReference type="InterPro" id="IPR020008">
    <property type="entry name" value="GlyGly_CTERM"/>
</dbReference>
<evidence type="ECO:0000256" key="2">
    <source>
        <dbReference type="SAM" id="SignalP"/>
    </source>
</evidence>
<organism evidence="4 5">
    <name type="scientific">Solimonas terrae</name>
    <dbReference type="NCBI Taxonomy" id="1396819"/>
    <lineage>
        <taxon>Bacteria</taxon>
        <taxon>Pseudomonadati</taxon>
        <taxon>Pseudomonadota</taxon>
        <taxon>Gammaproteobacteria</taxon>
        <taxon>Nevskiales</taxon>
        <taxon>Nevskiaceae</taxon>
        <taxon>Solimonas</taxon>
    </lineage>
</organism>
<feature type="compositionally biased region" description="Gly residues" evidence="1">
    <location>
        <begin position="923"/>
        <end position="942"/>
    </location>
</feature>
<dbReference type="RefSeq" id="WP_166253785.1">
    <property type="nucleotide sequence ID" value="NZ_JAAMOW010000003.1"/>
</dbReference>
<protein>
    <submittedName>
        <fullName evidence="4">Trypsin-like serine protease</fullName>
    </submittedName>
</protein>
<evidence type="ECO:0000256" key="1">
    <source>
        <dbReference type="SAM" id="MobiDB-lite"/>
    </source>
</evidence>
<gene>
    <name evidence="4" type="ORF">G7Y85_06610</name>
</gene>
<keyword evidence="2" id="KW-0732">Signal</keyword>
<dbReference type="GO" id="GO:0006508">
    <property type="term" value="P:proteolysis"/>
    <property type="evidence" value="ECO:0007669"/>
    <property type="project" value="UniProtKB-KW"/>
</dbReference>
<dbReference type="PANTHER" id="PTHR36234">
    <property type="entry name" value="LYSYL ENDOPEPTIDASE"/>
    <property type="match status" value="1"/>
</dbReference>
<dbReference type="Pfam" id="PF13365">
    <property type="entry name" value="Trypsin_2"/>
    <property type="match status" value="1"/>
</dbReference>
<dbReference type="EMBL" id="JAAMOW010000003">
    <property type="protein sequence ID" value="NGY04427.1"/>
    <property type="molecule type" value="Genomic_DNA"/>
</dbReference>